<gene>
    <name evidence="3" type="ORF">GBAR_LOCUS2860</name>
</gene>
<dbReference type="PROSITE" id="PS51450">
    <property type="entry name" value="LRR"/>
    <property type="match status" value="1"/>
</dbReference>
<proteinExistence type="predicted"/>
<accession>A0AA35R136</accession>
<dbReference type="PANTHER" id="PTHR48051:SF1">
    <property type="entry name" value="RAS SUPPRESSOR PROTEIN 1"/>
    <property type="match status" value="1"/>
</dbReference>
<evidence type="ECO:0000256" key="1">
    <source>
        <dbReference type="ARBA" id="ARBA00022614"/>
    </source>
</evidence>
<comment type="caution">
    <text evidence="3">The sequence shown here is derived from an EMBL/GenBank/DDBJ whole genome shotgun (WGS) entry which is preliminary data.</text>
</comment>
<keyword evidence="1" id="KW-0433">Leucine-rich repeat</keyword>
<sequence>MRNLKELYLHSNSLEYLPSELSDLSSLEILNVACNRLTSLPASIGKLANLRSIDFTQNKISRLPHGMWEAPNLGKVVGASNELLTLSSSIIHCQSLHTLILDRNLLMELPLQLTQLPNLTYLSVCGNRLTTLPSDFSALTKLKVVYADGNPCLYSIPASLAGIESLGVQGCNVSFSHHATMGEDGEEEEEENRGGCCVLKIRAPREPVPPLMELAAKMLHENLRGMSPQLPWSFHSVFPYIPTSLLPWLVPRGRCVSPSCTRPVFFSHHYSYLVPGLTFQRLTILSEAGYSDRLPSDLSVCLDFCSQHCAHTVLSLLKT</sequence>
<dbReference type="SMART" id="SM00364">
    <property type="entry name" value="LRR_BAC"/>
    <property type="match status" value="2"/>
</dbReference>
<keyword evidence="2" id="KW-0677">Repeat</keyword>
<dbReference type="Pfam" id="PF13855">
    <property type="entry name" value="LRR_8"/>
    <property type="match status" value="2"/>
</dbReference>
<organism evidence="3 4">
    <name type="scientific">Geodia barretti</name>
    <name type="common">Barrett's horny sponge</name>
    <dbReference type="NCBI Taxonomy" id="519541"/>
    <lineage>
        <taxon>Eukaryota</taxon>
        <taxon>Metazoa</taxon>
        <taxon>Porifera</taxon>
        <taxon>Demospongiae</taxon>
        <taxon>Heteroscleromorpha</taxon>
        <taxon>Tetractinellida</taxon>
        <taxon>Astrophorina</taxon>
        <taxon>Geodiidae</taxon>
        <taxon>Geodia</taxon>
    </lineage>
</organism>
<dbReference type="Gene3D" id="3.80.10.10">
    <property type="entry name" value="Ribonuclease Inhibitor"/>
    <property type="match status" value="2"/>
</dbReference>
<dbReference type="Proteomes" id="UP001174909">
    <property type="component" value="Unassembled WGS sequence"/>
</dbReference>
<dbReference type="Pfam" id="PF00560">
    <property type="entry name" value="LRR_1"/>
    <property type="match status" value="1"/>
</dbReference>
<dbReference type="InterPro" id="IPR050216">
    <property type="entry name" value="LRR_domain-containing"/>
</dbReference>
<name>A0AA35R136_GEOBA</name>
<dbReference type="SUPFAM" id="SSF52058">
    <property type="entry name" value="L domain-like"/>
    <property type="match status" value="1"/>
</dbReference>
<protein>
    <submittedName>
        <fullName evidence="3">Leucine-rich repeat-containing protein 28</fullName>
    </submittedName>
</protein>
<dbReference type="InterPro" id="IPR032675">
    <property type="entry name" value="LRR_dom_sf"/>
</dbReference>
<dbReference type="PANTHER" id="PTHR48051">
    <property type="match status" value="1"/>
</dbReference>
<evidence type="ECO:0000256" key="2">
    <source>
        <dbReference type="ARBA" id="ARBA00022737"/>
    </source>
</evidence>
<keyword evidence="4" id="KW-1185">Reference proteome</keyword>
<evidence type="ECO:0000313" key="3">
    <source>
        <dbReference type="EMBL" id="CAI8000186.1"/>
    </source>
</evidence>
<reference evidence="3" key="1">
    <citation type="submission" date="2023-03" db="EMBL/GenBank/DDBJ databases">
        <authorList>
            <person name="Steffen K."/>
            <person name="Cardenas P."/>
        </authorList>
    </citation>
    <scope>NUCLEOTIDE SEQUENCE</scope>
</reference>
<evidence type="ECO:0000313" key="4">
    <source>
        <dbReference type="Proteomes" id="UP001174909"/>
    </source>
</evidence>
<dbReference type="AlphaFoldDB" id="A0AA35R136"/>
<dbReference type="InterPro" id="IPR003591">
    <property type="entry name" value="Leu-rich_rpt_typical-subtyp"/>
</dbReference>
<dbReference type="SMART" id="SM00369">
    <property type="entry name" value="LRR_TYP"/>
    <property type="match status" value="4"/>
</dbReference>
<dbReference type="EMBL" id="CASHTH010000394">
    <property type="protein sequence ID" value="CAI8000186.1"/>
    <property type="molecule type" value="Genomic_DNA"/>
</dbReference>
<dbReference type="InterPro" id="IPR001611">
    <property type="entry name" value="Leu-rich_rpt"/>
</dbReference>
<dbReference type="GO" id="GO:0005737">
    <property type="term" value="C:cytoplasm"/>
    <property type="evidence" value="ECO:0007669"/>
    <property type="project" value="TreeGrafter"/>
</dbReference>